<organism evidence="2 3">
    <name type="scientific">Guyanagaster necrorhizus</name>
    <dbReference type="NCBI Taxonomy" id="856835"/>
    <lineage>
        <taxon>Eukaryota</taxon>
        <taxon>Fungi</taxon>
        <taxon>Dikarya</taxon>
        <taxon>Basidiomycota</taxon>
        <taxon>Agaricomycotina</taxon>
        <taxon>Agaricomycetes</taxon>
        <taxon>Agaricomycetidae</taxon>
        <taxon>Agaricales</taxon>
        <taxon>Marasmiineae</taxon>
        <taxon>Physalacriaceae</taxon>
        <taxon>Guyanagaster</taxon>
    </lineage>
</organism>
<evidence type="ECO:0000256" key="1">
    <source>
        <dbReference type="SAM" id="MobiDB-lite"/>
    </source>
</evidence>
<feature type="region of interest" description="Disordered" evidence="1">
    <location>
        <begin position="145"/>
        <end position="183"/>
    </location>
</feature>
<gene>
    <name evidence="2" type="ORF">BT62DRAFT_888151</name>
</gene>
<dbReference type="GO" id="GO:0005730">
    <property type="term" value="C:nucleolus"/>
    <property type="evidence" value="ECO:0007669"/>
    <property type="project" value="TreeGrafter"/>
</dbReference>
<feature type="compositionally biased region" description="Basic residues" evidence="1">
    <location>
        <begin position="202"/>
        <end position="219"/>
    </location>
</feature>
<comment type="caution">
    <text evidence="2">The sequence shown here is derived from an EMBL/GenBank/DDBJ whole genome shotgun (WGS) entry which is preliminary data.</text>
</comment>
<feature type="region of interest" description="Disordered" evidence="1">
    <location>
        <begin position="195"/>
        <end position="219"/>
    </location>
</feature>
<dbReference type="RefSeq" id="XP_043042772.1">
    <property type="nucleotide sequence ID" value="XM_043182949.1"/>
</dbReference>
<dbReference type="OrthoDB" id="5556956at2759"/>
<dbReference type="Proteomes" id="UP000812287">
    <property type="component" value="Unassembled WGS sequence"/>
</dbReference>
<reference evidence="2" key="1">
    <citation type="submission" date="2020-11" db="EMBL/GenBank/DDBJ databases">
        <title>Adaptations for nitrogen fixation in a non-lichenized fungal sporocarp promotes dispersal by wood-feeding termites.</title>
        <authorList>
            <consortium name="DOE Joint Genome Institute"/>
            <person name="Koch R.A."/>
            <person name="Yoon G."/>
            <person name="Arayal U."/>
            <person name="Lail K."/>
            <person name="Amirebrahimi M."/>
            <person name="Labutti K."/>
            <person name="Lipzen A."/>
            <person name="Riley R."/>
            <person name="Barry K."/>
            <person name="Henrissat B."/>
            <person name="Grigoriev I.V."/>
            <person name="Herr J.R."/>
            <person name="Aime M.C."/>
        </authorList>
    </citation>
    <scope>NUCLEOTIDE SEQUENCE</scope>
    <source>
        <strain evidence="2">MCA 3950</strain>
    </source>
</reference>
<feature type="non-terminal residue" evidence="2">
    <location>
        <position position="1"/>
    </location>
</feature>
<evidence type="ECO:0000313" key="3">
    <source>
        <dbReference type="Proteomes" id="UP000812287"/>
    </source>
</evidence>
<protein>
    <submittedName>
        <fullName evidence="2">Uncharacterized protein</fullName>
    </submittedName>
</protein>
<dbReference type="EMBL" id="MU250528">
    <property type="protein sequence ID" value="KAG7449272.1"/>
    <property type="molecule type" value="Genomic_DNA"/>
</dbReference>
<dbReference type="PANTHER" id="PTHR28096">
    <property type="entry name" value="PROTEIN FAF1"/>
    <property type="match status" value="1"/>
</dbReference>
<sequence length="219" mass="24544">SSSFSSNVVVFSEASTLKLPDSNCVAKSQKKAFMSSKVSKLRDEVKAEIKDTDEEEEEDRTNAQNDALLHRLVHTKLLSGSLKPDLDMKPAERKKALAGRVLELNGGAKLGRGEKFVREAERNKASKHVRAGLLEKEKQRRKAQLEEAKNMGNYHHSIKNVFEQPSDSSDRKRERGLRMGVGKFSGGLLKLSQEDISNVQGRSHRGLGTRGHARSRRRR</sequence>
<dbReference type="AlphaFoldDB" id="A0A9P8AWU5"/>
<feature type="region of interest" description="Disordered" evidence="1">
    <location>
        <begin position="43"/>
        <end position="65"/>
    </location>
</feature>
<feature type="compositionally biased region" description="Basic and acidic residues" evidence="1">
    <location>
        <begin position="168"/>
        <end position="177"/>
    </location>
</feature>
<dbReference type="PANTHER" id="PTHR28096:SF1">
    <property type="entry name" value="PROTEIN FAF1"/>
    <property type="match status" value="1"/>
</dbReference>
<keyword evidence="3" id="KW-1185">Reference proteome</keyword>
<dbReference type="GeneID" id="66105246"/>
<proteinExistence type="predicted"/>
<evidence type="ECO:0000313" key="2">
    <source>
        <dbReference type="EMBL" id="KAG7449272.1"/>
    </source>
</evidence>
<dbReference type="InterPro" id="IPR053030">
    <property type="entry name" value="Ribosomal_biogenesis_FAF1-like"/>
</dbReference>
<accession>A0A9P8AWU5</accession>
<dbReference type="GO" id="GO:0000462">
    <property type="term" value="P:maturation of SSU-rRNA from tricistronic rRNA transcript (SSU-rRNA, 5.8S rRNA, LSU-rRNA)"/>
    <property type="evidence" value="ECO:0007669"/>
    <property type="project" value="TreeGrafter"/>
</dbReference>
<name>A0A9P8AWU5_9AGAR</name>